<evidence type="ECO:0000256" key="2">
    <source>
        <dbReference type="SAM" id="MobiDB-lite"/>
    </source>
</evidence>
<evidence type="ECO:0000313" key="3">
    <source>
        <dbReference type="EMBL" id="KAK5947585.1"/>
    </source>
</evidence>
<feature type="compositionally biased region" description="Basic and acidic residues" evidence="2">
    <location>
        <begin position="354"/>
        <end position="363"/>
    </location>
</feature>
<gene>
    <name evidence="3" type="ORF">PMZ80_001738</name>
</gene>
<dbReference type="RefSeq" id="XP_064735675.1">
    <property type="nucleotide sequence ID" value="XM_064870178.1"/>
</dbReference>
<sequence length="864" mass="97533">MGFGKVLLPLIHPTRAYKEAKQIKPSTYTETKEKKSSQIKTKLANKFQKERNAKFSTTDGEAAHEQSSTPSVQNHAISSQVFTDPYIIDHPNLPELPATPATPKLSPIILALEQDVEEILSLYSDRSIDVNPNLHASKQEDAAAQALSTGANKREVNDIFFRSSSADIIATPALRPSRNQQFEDVLSFSEQTTPSTPRTEISGTENWYINNAPSLPSPAQTYTQQQVHAILLRTKKELEGARTEASRLEGDLLRATTECSEAVREAEGAKSTVTTLREKVQKLRRQAEFDRIVLGDCLSGEPLQRLRNEVASLKRQHESDANRLKDGLYGQELRDVRDKIAEFAKTYSALQEENEKLSKELEQLKGSPEGSSDDESDSSSEDSSESSGSGESQSNPGVARLVEEANNARQRAHELQTERDSLRIQLSEAQKKLDAPNTYLSWEIDLKKREAQVAADKKHAEFLIEDHAPRYLSSNEALAAHQQMTIAPNVTKNQQQMIEHLRAELVSESTTSDALRKDIKDRDCTIKDQGREVANLRSRIAILAADYDEDDDNAVGMLKEDLIDTKLENEKHKLQIEKQREHYEQIIDTQAEKMRQLEADELTASVELQATKNKLEGCRLQQQLYHRTYGSDEAFLDWEERKKIDKLENIKKMYMGKVDELQAEMVSLRLNETCSELELDRLSSRVRGENNKYIRALVCKNALEARFADKIKASGRKVYVDFSTYEQSSSQGEIEMLKDVDYELYQPNVDVEKPKPVEYPTIETNWERQREEQERRAHKELLSTVNNAEAIAAHGHSVFGSPRKWEQLADETTEHPPLDPALFGPPLAAAPVIAQATNQQVPQADPAHPARNRKIAALPRRRAQ</sequence>
<feature type="compositionally biased region" description="Polar residues" evidence="2">
    <location>
        <begin position="54"/>
        <end position="75"/>
    </location>
</feature>
<feature type="compositionally biased region" description="Basic residues" evidence="2">
    <location>
        <begin position="850"/>
        <end position="864"/>
    </location>
</feature>
<organism evidence="3 4">
    <name type="scientific">Knufia obscura</name>
    <dbReference type="NCBI Taxonomy" id="1635080"/>
    <lineage>
        <taxon>Eukaryota</taxon>
        <taxon>Fungi</taxon>
        <taxon>Dikarya</taxon>
        <taxon>Ascomycota</taxon>
        <taxon>Pezizomycotina</taxon>
        <taxon>Eurotiomycetes</taxon>
        <taxon>Chaetothyriomycetidae</taxon>
        <taxon>Chaetothyriales</taxon>
        <taxon>Trichomeriaceae</taxon>
        <taxon>Knufia</taxon>
    </lineage>
</organism>
<feature type="region of interest" description="Disordered" evidence="2">
    <location>
        <begin position="354"/>
        <end position="397"/>
    </location>
</feature>
<feature type="region of interest" description="Disordered" evidence="2">
    <location>
        <begin position="46"/>
        <end position="75"/>
    </location>
</feature>
<evidence type="ECO:0000313" key="4">
    <source>
        <dbReference type="Proteomes" id="UP001334248"/>
    </source>
</evidence>
<evidence type="ECO:0000256" key="1">
    <source>
        <dbReference type="SAM" id="Coils"/>
    </source>
</evidence>
<reference evidence="3 4" key="1">
    <citation type="journal article" date="2023" name="Res Sq">
        <title>Genomic and morphological characterization of Knufia obscura isolated from the Mars 2020 spacecraft assembly facility.</title>
        <authorList>
            <person name="Chander A.M."/>
            <person name="Teixeira M.M."/>
            <person name="Singh N.K."/>
            <person name="Williams M.P."/>
            <person name="Parker C.W."/>
            <person name="Leo P."/>
            <person name="Stajich J.E."/>
            <person name="Torok T."/>
            <person name="Tighe S."/>
            <person name="Mason C.E."/>
            <person name="Venkateswaran K."/>
        </authorList>
    </citation>
    <scope>NUCLEOTIDE SEQUENCE [LARGE SCALE GENOMIC DNA]</scope>
    <source>
        <strain evidence="3 4">CCFEE 5817</strain>
    </source>
</reference>
<keyword evidence="1" id="KW-0175">Coiled coil</keyword>
<accession>A0ABR0S4Z0</accession>
<feature type="region of interest" description="Disordered" evidence="2">
    <location>
        <begin position="838"/>
        <end position="864"/>
    </location>
</feature>
<keyword evidence="4" id="KW-1185">Reference proteome</keyword>
<feature type="compositionally biased region" description="Acidic residues" evidence="2">
    <location>
        <begin position="371"/>
        <end position="384"/>
    </location>
</feature>
<dbReference type="Proteomes" id="UP001334248">
    <property type="component" value="Unassembled WGS sequence"/>
</dbReference>
<name>A0ABR0S4Z0_9EURO</name>
<dbReference type="GeneID" id="89995187"/>
<dbReference type="EMBL" id="JAVHJV010000001">
    <property type="protein sequence ID" value="KAK5947585.1"/>
    <property type="molecule type" value="Genomic_DNA"/>
</dbReference>
<comment type="caution">
    <text evidence="3">The sequence shown here is derived from an EMBL/GenBank/DDBJ whole genome shotgun (WGS) entry which is preliminary data.</text>
</comment>
<protein>
    <submittedName>
        <fullName evidence="3">Uncharacterized protein</fullName>
    </submittedName>
</protein>
<proteinExistence type="predicted"/>
<feature type="coiled-coil region" evidence="1">
    <location>
        <begin position="398"/>
        <end position="432"/>
    </location>
</feature>